<name>A0ABV8U2V8_9ACTN</name>
<proteinExistence type="predicted"/>
<reference evidence="2" key="1">
    <citation type="journal article" date="2019" name="Int. J. Syst. Evol. Microbiol.">
        <title>The Global Catalogue of Microorganisms (GCM) 10K type strain sequencing project: providing services to taxonomists for standard genome sequencing and annotation.</title>
        <authorList>
            <consortium name="The Broad Institute Genomics Platform"/>
            <consortium name="The Broad Institute Genome Sequencing Center for Infectious Disease"/>
            <person name="Wu L."/>
            <person name="Ma J."/>
        </authorList>
    </citation>
    <scope>NUCLEOTIDE SEQUENCE [LARGE SCALE GENOMIC DNA]</scope>
    <source>
        <strain evidence="2">IBRC-M 10908</strain>
    </source>
</reference>
<dbReference type="EMBL" id="JBHSDK010000033">
    <property type="protein sequence ID" value="MFC4337449.1"/>
    <property type="molecule type" value="Genomic_DNA"/>
</dbReference>
<comment type="caution">
    <text evidence="1">The sequence shown here is derived from an EMBL/GenBank/DDBJ whole genome shotgun (WGS) entry which is preliminary data.</text>
</comment>
<evidence type="ECO:0000313" key="2">
    <source>
        <dbReference type="Proteomes" id="UP001595823"/>
    </source>
</evidence>
<accession>A0ABV8U2V8</accession>
<organism evidence="1 2">
    <name type="scientific">Salininema proteolyticum</name>
    <dbReference type="NCBI Taxonomy" id="1607685"/>
    <lineage>
        <taxon>Bacteria</taxon>
        <taxon>Bacillati</taxon>
        <taxon>Actinomycetota</taxon>
        <taxon>Actinomycetes</taxon>
        <taxon>Glycomycetales</taxon>
        <taxon>Glycomycetaceae</taxon>
        <taxon>Salininema</taxon>
    </lineage>
</organism>
<dbReference type="RefSeq" id="WP_380624455.1">
    <property type="nucleotide sequence ID" value="NZ_JBHSDK010000033.1"/>
</dbReference>
<dbReference type="Proteomes" id="UP001595823">
    <property type="component" value="Unassembled WGS sequence"/>
</dbReference>
<keyword evidence="2" id="KW-1185">Reference proteome</keyword>
<gene>
    <name evidence="1" type="ORF">ACFPET_19820</name>
</gene>
<sequence>MTDRYDSSESEDHDEFDVPTIFRTEEAETSSGVAIYLGDQRVVEVDEDAIDEFCRKTGRSVDEFVEVVNELATGIAYEGPRFDENGNGLLGQTVTYQGDDPELGSFDDAMDLRTTYFDDLYQPRTQELDEIRHYGTEAANAAAEARDRYVETDEAISADFSKLFNEFD</sequence>
<evidence type="ECO:0000313" key="1">
    <source>
        <dbReference type="EMBL" id="MFC4337449.1"/>
    </source>
</evidence>
<protein>
    <submittedName>
        <fullName evidence="1">Uncharacterized protein</fullName>
    </submittedName>
</protein>